<proteinExistence type="predicted"/>
<dbReference type="AlphaFoldDB" id="A0A1Y2CUS0"/>
<evidence type="ECO:0000256" key="3">
    <source>
        <dbReference type="ARBA" id="ARBA00022989"/>
    </source>
</evidence>
<feature type="compositionally biased region" description="Low complexity" evidence="5">
    <location>
        <begin position="362"/>
        <end position="373"/>
    </location>
</feature>
<dbReference type="Pfam" id="PF01694">
    <property type="entry name" value="Rhomboid"/>
    <property type="match status" value="1"/>
</dbReference>
<comment type="subcellular location">
    <subcellularLocation>
        <location evidence="1">Membrane</location>
        <topology evidence="1">Multi-pass membrane protein</topology>
    </subcellularLocation>
</comment>
<keyword evidence="2 6" id="KW-0812">Transmembrane</keyword>
<dbReference type="GO" id="GO:0004252">
    <property type="term" value="F:serine-type endopeptidase activity"/>
    <property type="evidence" value="ECO:0007669"/>
    <property type="project" value="InterPro"/>
</dbReference>
<gene>
    <name evidence="8" type="ORF">BCR33DRAFT_846482</name>
</gene>
<reference evidence="8 9" key="1">
    <citation type="submission" date="2016-07" db="EMBL/GenBank/DDBJ databases">
        <title>Pervasive Adenine N6-methylation of Active Genes in Fungi.</title>
        <authorList>
            <consortium name="DOE Joint Genome Institute"/>
            <person name="Mondo S.J."/>
            <person name="Dannebaum R.O."/>
            <person name="Kuo R.C."/>
            <person name="Labutti K."/>
            <person name="Haridas S."/>
            <person name="Kuo A."/>
            <person name="Salamov A."/>
            <person name="Ahrendt S.R."/>
            <person name="Lipzen A."/>
            <person name="Sullivan W."/>
            <person name="Andreopoulos W.B."/>
            <person name="Clum A."/>
            <person name="Lindquist E."/>
            <person name="Daum C."/>
            <person name="Ramamoorthy G.K."/>
            <person name="Gryganskyi A."/>
            <person name="Culley D."/>
            <person name="Magnuson J.K."/>
            <person name="James T.Y."/>
            <person name="O'Malley M.A."/>
            <person name="Stajich J.E."/>
            <person name="Spatafora J.W."/>
            <person name="Visel A."/>
            <person name="Grigoriev I.V."/>
        </authorList>
    </citation>
    <scope>NUCLEOTIDE SEQUENCE [LARGE SCALE GENOMIC DNA]</scope>
    <source>
        <strain evidence="8 9">JEL800</strain>
    </source>
</reference>
<keyword evidence="4 6" id="KW-0472">Membrane</keyword>
<dbReference type="EMBL" id="MCGO01000006">
    <property type="protein sequence ID" value="ORY50763.1"/>
    <property type="molecule type" value="Genomic_DNA"/>
</dbReference>
<evidence type="ECO:0000256" key="2">
    <source>
        <dbReference type="ARBA" id="ARBA00022692"/>
    </source>
</evidence>
<accession>A0A1Y2CUS0</accession>
<keyword evidence="9" id="KW-1185">Reference proteome</keyword>
<evidence type="ECO:0000256" key="4">
    <source>
        <dbReference type="ARBA" id="ARBA00023136"/>
    </source>
</evidence>
<name>A0A1Y2CUS0_9FUNG</name>
<evidence type="ECO:0000313" key="8">
    <source>
        <dbReference type="EMBL" id="ORY50763.1"/>
    </source>
</evidence>
<protein>
    <recommendedName>
        <fullName evidence="7">Peptidase S54 rhomboid domain-containing protein</fullName>
    </recommendedName>
</protein>
<dbReference type="InterPro" id="IPR035952">
    <property type="entry name" value="Rhomboid-like_sf"/>
</dbReference>
<evidence type="ECO:0000256" key="6">
    <source>
        <dbReference type="SAM" id="Phobius"/>
    </source>
</evidence>
<evidence type="ECO:0000256" key="5">
    <source>
        <dbReference type="SAM" id="MobiDB-lite"/>
    </source>
</evidence>
<dbReference type="SUPFAM" id="SSF144091">
    <property type="entry name" value="Rhomboid-like"/>
    <property type="match status" value="1"/>
</dbReference>
<dbReference type="Proteomes" id="UP000193642">
    <property type="component" value="Unassembled WGS sequence"/>
</dbReference>
<dbReference type="Gene3D" id="1.20.1540.10">
    <property type="entry name" value="Rhomboid-like"/>
    <property type="match status" value="1"/>
</dbReference>
<dbReference type="InterPro" id="IPR022764">
    <property type="entry name" value="Peptidase_S54_rhomboid_dom"/>
</dbReference>
<dbReference type="GO" id="GO:0016020">
    <property type="term" value="C:membrane"/>
    <property type="evidence" value="ECO:0007669"/>
    <property type="project" value="UniProtKB-SubCell"/>
</dbReference>
<feature type="domain" description="Peptidase S54 rhomboid" evidence="7">
    <location>
        <begin position="117"/>
        <end position="173"/>
    </location>
</feature>
<sequence>MEQNRLFLIALVIGVLITSRPTLDTFPLQSSDGWIQSAAKWLSPKAYRDYLFFSTVTVLASNEIYLGILGFWIKLPIQSVMSWWDHLVYETTATLDRLPDPCFGGCGSGFCFAGSRPYTLVLAPFFHSDTFHLVFTYLPFYQYAQLVETIIGSANASAAILWCGVCGRLMGIVSGLRIIIAVQVLRYGGGIVGMDERDVVTWVGMETLFACWSGMDVGVVLAVEIESAKVRMTPTSSLSPPSLRRHSLRFTDSQLRLAALEHLRRHQPAQIQAAAAKPSTTTGPTNIAATTTIKHRKSKKDAAKEEADALFWRTIEEAATTAPNDASNDTIQQEALPETEPQINHPETTQPPTNEDTDSGNDSDSSLDLLASSQPTHSKTRKPSSLASSFIARHRVSKAPRKKLPIASITIRQPGMPQVSIPQSPEPLLVVPPTPAAPTVSKQIFTHHSDPPQPQIPLPKKRFNAEAFLDSLF</sequence>
<feature type="compositionally biased region" description="Polar residues" evidence="5">
    <location>
        <begin position="341"/>
        <end position="354"/>
    </location>
</feature>
<keyword evidence="3 6" id="KW-1133">Transmembrane helix</keyword>
<organism evidence="8 9">
    <name type="scientific">Rhizoclosmatium globosum</name>
    <dbReference type="NCBI Taxonomy" id="329046"/>
    <lineage>
        <taxon>Eukaryota</taxon>
        <taxon>Fungi</taxon>
        <taxon>Fungi incertae sedis</taxon>
        <taxon>Chytridiomycota</taxon>
        <taxon>Chytridiomycota incertae sedis</taxon>
        <taxon>Chytridiomycetes</taxon>
        <taxon>Chytridiales</taxon>
        <taxon>Chytriomycetaceae</taxon>
        <taxon>Rhizoclosmatium</taxon>
    </lineage>
</organism>
<feature type="region of interest" description="Disordered" evidence="5">
    <location>
        <begin position="337"/>
        <end position="389"/>
    </location>
</feature>
<evidence type="ECO:0000256" key="1">
    <source>
        <dbReference type="ARBA" id="ARBA00004141"/>
    </source>
</evidence>
<evidence type="ECO:0000259" key="7">
    <source>
        <dbReference type="Pfam" id="PF01694"/>
    </source>
</evidence>
<comment type="caution">
    <text evidence="8">The sequence shown here is derived from an EMBL/GenBank/DDBJ whole genome shotgun (WGS) entry which is preliminary data.</text>
</comment>
<evidence type="ECO:0000313" key="9">
    <source>
        <dbReference type="Proteomes" id="UP000193642"/>
    </source>
</evidence>
<feature type="compositionally biased region" description="Low complexity" evidence="5">
    <location>
        <begin position="268"/>
        <end position="292"/>
    </location>
</feature>
<feature type="region of interest" description="Disordered" evidence="5">
    <location>
        <begin position="268"/>
        <end position="301"/>
    </location>
</feature>
<feature type="transmembrane region" description="Helical" evidence="6">
    <location>
        <begin position="50"/>
        <end position="73"/>
    </location>
</feature>